<dbReference type="HOGENOM" id="CLU_030340_0_0_10"/>
<dbReference type="Proteomes" id="UP000007519">
    <property type="component" value="Chromosome"/>
</dbReference>
<feature type="transmembrane region" description="Helical" evidence="1">
    <location>
        <begin position="336"/>
        <end position="357"/>
    </location>
</feature>
<evidence type="ECO:0008006" key="4">
    <source>
        <dbReference type="Google" id="ProtNLM"/>
    </source>
</evidence>
<keyword evidence="1" id="KW-1133">Transmembrane helix</keyword>
<dbReference type="KEGG" id="sgn:SGRA_0341"/>
<keyword evidence="1" id="KW-0812">Transmembrane</keyword>
<feature type="transmembrane region" description="Helical" evidence="1">
    <location>
        <begin position="313"/>
        <end position="330"/>
    </location>
</feature>
<feature type="transmembrane region" description="Helical" evidence="1">
    <location>
        <begin position="256"/>
        <end position="274"/>
    </location>
</feature>
<protein>
    <recommendedName>
        <fullName evidence="4">Glycosyltransferase RgtA/B/C/D-like domain-containing protein</fullName>
    </recommendedName>
</protein>
<evidence type="ECO:0000313" key="2">
    <source>
        <dbReference type="EMBL" id="AFC23080.1"/>
    </source>
</evidence>
<dbReference type="RefSeq" id="WP_014373327.1">
    <property type="nucleotide sequence ID" value="NC_016940.1"/>
</dbReference>
<evidence type="ECO:0000313" key="3">
    <source>
        <dbReference type="Proteomes" id="UP000007519"/>
    </source>
</evidence>
<keyword evidence="1" id="KW-0472">Membrane</keyword>
<sequence>MHSPSLSSSRPWAKIVAYSLAISLMVLVFSCQKWLMASPIMFDIWSYYAYLPATFIEGDLSLSFLDEHPEYIDLYYQPVYTEDGERIIKMSMGLAVIYSPYFFLGHLWAHLHTGMAANGFSQPYQITLMLAGPIHLLIGLLSLRKFLLAYVSEKVVAWTFIFIVLGSNLAYYASNDGPMPHVHNFMLFSLFLRGTQLWFREQSWKHTIWLGLLSGLIVLVRPNNVLIGLSFIFFGVYHWQSLKAQLQLFWNNAPKLGGLLALAFLVLLPQLFYWKYVSGDWICYSYKNGEYTEGFFFDRPRIYLGLFSYTKGWLLYSPLMLVAILGLFRLPKGLRWAFPIYLLLNSYIILSWWCWWYGGSFGHRAFIDVYPFLSLGFALFFQAFFNWSKLLRWGVGSVLGAFLALSIFQTWQYIEGIIHWDSMSKKTYWDHFLRTEKTADYEEWLIIPDYGAALKGEVSYWNDYRKKEEKE</sequence>
<feature type="transmembrane region" description="Helical" evidence="1">
    <location>
        <begin position="369"/>
        <end position="387"/>
    </location>
</feature>
<dbReference type="AlphaFoldDB" id="H6L7P8"/>
<dbReference type="eggNOG" id="COG1807">
    <property type="taxonomic scope" value="Bacteria"/>
</dbReference>
<evidence type="ECO:0000256" key="1">
    <source>
        <dbReference type="SAM" id="Phobius"/>
    </source>
</evidence>
<organism evidence="2 3">
    <name type="scientific">Saprospira grandis (strain Lewin)</name>
    <dbReference type="NCBI Taxonomy" id="984262"/>
    <lineage>
        <taxon>Bacteria</taxon>
        <taxon>Pseudomonadati</taxon>
        <taxon>Bacteroidota</taxon>
        <taxon>Saprospiria</taxon>
        <taxon>Saprospirales</taxon>
        <taxon>Saprospiraceae</taxon>
        <taxon>Saprospira</taxon>
    </lineage>
</organism>
<feature type="transmembrane region" description="Helical" evidence="1">
    <location>
        <begin position="393"/>
        <end position="414"/>
    </location>
</feature>
<feature type="transmembrane region" description="Helical" evidence="1">
    <location>
        <begin position="211"/>
        <end position="236"/>
    </location>
</feature>
<dbReference type="EMBL" id="CP002831">
    <property type="protein sequence ID" value="AFC23080.1"/>
    <property type="molecule type" value="Genomic_DNA"/>
</dbReference>
<gene>
    <name evidence="2" type="ordered locus">SGRA_0341</name>
</gene>
<feature type="transmembrane region" description="Helical" evidence="1">
    <location>
        <begin position="123"/>
        <end position="143"/>
    </location>
</feature>
<name>H6L7P8_SAPGL</name>
<feature type="transmembrane region" description="Helical" evidence="1">
    <location>
        <begin position="155"/>
        <end position="174"/>
    </location>
</feature>
<reference evidence="2 3" key="1">
    <citation type="journal article" date="2012" name="Stand. Genomic Sci.">
        <title>Complete genome sequencing and analysis of Saprospira grandis str. Lewin, a predatory marine bacterium.</title>
        <authorList>
            <person name="Saw J.H."/>
            <person name="Yuryev A."/>
            <person name="Kanbe M."/>
            <person name="Hou S."/>
            <person name="Young A.G."/>
            <person name="Aizawa S."/>
            <person name="Alam M."/>
        </authorList>
    </citation>
    <scope>NUCLEOTIDE SEQUENCE [LARGE SCALE GENOMIC DNA]</scope>
    <source>
        <strain evidence="2 3">Lewin</strain>
    </source>
</reference>
<keyword evidence="3" id="KW-1185">Reference proteome</keyword>
<accession>H6L7P8</accession>
<dbReference type="OrthoDB" id="136762at2"/>
<feature type="transmembrane region" description="Helical" evidence="1">
    <location>
        <begin position="92"/>
        <end position="111"/>
    </location>
</feature>
<proteinExistence type="predicted"/>
<dbReference type="STRING" id="984262.SGRA_0341"/>
<feature type="transmembrane region" description="Helical" evidence="1">
    <location>
        <begin position="12"/>
        <end position="31"/>
    </location>
</feature>